<dbReference type="Gene3D" id="3.40.50.620">
    <property type="entry name" value="HUPs"/>
    <property type="match status" value="1"/>
</dbReference>
<evidence type="ECO:0000256" key="8">
    <source>
        <dbReference type="ARBA" id="ARBA00022827"/>
    </source>
</evidence>
<evidence type="ECO:0000313" key="15">
    <source>
        <dbReference type="Proteomes" id="UP000324800"/>
    </source>
</evidence>
<evidence type="ECO:0000313" key="14">
    <source>
        <dbReference type="EMBL" id="KAA6395086.1"/>
    </source>
</evidence>
<gene>
    <name evidence="14" type="ORF">EZS28_009389</name>
</gene>
<evidence type="ECO:0000256" key="3">
    <source>
        <dbReference type="ARBA" id="ARBA00022630"/>
    </source>
</evidence>
<dbReference type="EMBL" id="SNRW01001772">
    <property type="protein sequence ID" value="KAA6395086.1"/>
    <property type="molecule type" value="Genomic_DNA"/>
</dbReference>
<evidence type="ECO:0000259" key="13">
    <source>
        <dbReference type="Pfam" id="PF01507"/>
    </source>
</evidence>
<dbReference type="InterPro" id="IPR014729">
    <property type="entry name" value="Rossmann-like_a/b/a_fold"/>
</dbReference>
<evidence type="ECO:0000256" key="6">
    <source>
        <dbReference type="ARBA" id="ARBA00022695"/>
    </source>
</evidence>
<reference evidence="14 15" key="1">
    <citation type="submission" date="2019-03" db="EMBL/GenBank/DDBJ databases">
        <title>Single cell metagenomics reveals metabolic interactions within the superorganism composed of flagellate Streblomastix strix and complex community of Bacteroidetes bacteria on its surface.</title>
        <authorList>
            <person name="Treitli S.C."/>
            <person name="Kolisko M."/>
            <person name="Husnik F."/>
            <person name="Keeling P."/>
            <person name="Hampl V."/>
        </authorList>
    </citation>
    <scope>NUCLEOTIDE SEQUENCE [LARGE SCALE GENOMIC DNA]</scope>
    <source>
        <strain evidence="14">ST1C</strain>
    </source>
</reference>
<keyword evidence="6" id="KW-0548">Nucleotidyltransferase</keyword>
<keyword evidence="5" id="KW-0808">Transferase</keyword>
<evidence type="ECO:0000256" key="7">
    <source>
        <dbReference type="ARBA" id="ARBA00022741"/>
    </source>
</evidence>
<accession>A0A5J4WKE5</accession>
<name>A0A5J4WKE5_9EUKA</name>
<proteinExistence type="predicted"/>
<keyword evidence="7" id="KW-0547">Nucleotide-binding</keyword>
<feature type="domain" description="Phosphoadenosine phosphosulphate reductase" evidence="13">
    <location>
        <begin position="125"/>
        <end position="191"/>
    </location>
</feature>
<evidence type="ECO:0000256" key="11">
    <source>
        <dbReference type="ARBA" id="ARBA00031871"/>
    </source>
</evidence>
<dbReference type="PANTHER" id="PTHR23293">
    <property type="entry name" value="FAD SYNTHETASE-RELATED FMN ADENYLYLTRANSFERASE"/>
    <property type="match status" value="1"/>
</dbReference>
<comment type="pathway">
    <text evidence="1">Cofactor biosynthesis; FAD biosynthesis; FAD from FMN: step 1/1.</text>
</comment>
<evidence type="ECO:0000256" key="1">
    <source>
        <dbReference type="ARBA" id="ARBA00004726"/>
    </source>
</evidence>
<protein>
    <recommendedName>
        <fullName evidence="2">FAD synthase</fullName>
        <ecNumber evidence="2">2.7.7.2</ecNumber>
    </recommendedName>
    <alternativeName>
        <fullName evidence="10">FAD pyrophosphorylase</fullName>
    </alternativeName>
    <alternativeName>
        <fullName evidence="11">FMN adenylyltransferase</fullName>
    </alternativeName>
</protein>
<keyword evidence="8" id="KW-0274">FAD</keyword>
<dbReference type="EC" id="2.7.7.2" evidence="2"/>
<evidence type="ECO:0000256" key="12">
    <source>
        <dbReference type="ARBA" id="ARBA00049494"/>
    </source>
</evidence>
<dbReference type="GO" id="GO:0006747">
    <property type="term" value="P:FAD biosynthetic process"/>
    <property type="evidence" value="ECO:0007669"/>
    <property type="project" value="TreeGrafter"/>
</dbReference>
<evidence type="ECO:0000256" key="2">
    <source>
        <dbReference type="ARBA" id="ARBA00012393"/>
    </source>
</evidence>
<organism evidence="14 15">
    <name type="scientific">Streblomastix strix</name>
    <dbReference type="NCBI Taxonomy" id="222440"/>
    <lineage>
        <taxon>Eukaryota</taxon>
        <taxon>Metamonada</taxon>
        <taxon>Preaxostyla</taxon>
        <taxon>Oxymonadida</taxon>
        <taxon>Streblomastigidae</taxon>
        <taxon>Streblomastix</taxon>
    </lineage>
</organism>
<dbReference type="Pfam" id="PF01507">
    <property type="entry name" value="PAPS_reduct"/>
    <property type="match status" value="1"/>
</dbReference>
<sequence>MKFQEQDFMEVLDGLKTLDSPGITKISFSTKYLISCAADVIIQSLNSFGTNRLAIFFTGGKDSTVLLYILLASLIYFNKTSSLIESSIPIVYIDRGQQKFEEEQIFTTQLANEFESIIVESKIGVFLGVRASDSNKTAQTSEVQKQTIKFIEESETQEGWPQSVRIMPLLNWDYSNIWEFLLGFGFNYTSLGLRTNTLPNPYLRKTKRQVIDKLEKLKQQQQIPQIADIENSDKHIITIRVIQILETIASSFSTGDEASLDEFVYLPAYALDDGSHERDVRMT</sequence>
<dbReference type="OrthoDB" id="270728at2759"/>
<evidence type="ECO:0000256" key="5">
    <source>
        <dbReference type="ARBA" id="ARBA00022679"/>
    </source>
</evidence>
<keyword evidence="4" id="KW-0288">FMN</keyword>
<dbReference type="AlphaFoldDB" id="A0A5J4WKE5"/>
<dbReference type="GO" id="GO:0005524">
    <property type="term" value="F:ATP binding"/>
    <property type="evidence" value="ECO:0007669"/>
    <property type="project" value="UniProtKB-KW"/>
</dbReference>
<dbReference type="InterPro" id="IPR002500">
    <property type="entry name" value="PAPS_reduct_dom"/>
</dbReference>
<evidence type="ECO:0000256" key="10">
    <source>
        <dbReference type="ARBA" id="ARBA00031145"/>
    </source>
</evidence>
<keyword evidence="9" id="KW-0067">ATP-binding</keyword>
<evidence type="ECO:0000256" key="9">
    <source>
        <dbReference type="ARBA" id="ARBA00022840"/>
    </source>
</evidence>
<dbReference type="SUPFAM" id="SSF52402">
    <property type="entry name" value="Adenine nucleotide alpha hydrolases-like"/>
    <property type="match status" value="1"/>
</dbReference>
<dbReference type="GO" id="GO:0003919">
    <property type="term" value="F:FMN adenylyltransferase activity"/>
    <property type="evidence" value="ECO:0007669"/>
    <property type="project" value="UniProtKB-EC"/>
</dbReference>
<dbReference type="Proteomes" id="UP000324800">
    <property type="component" value="Unassembled WGS sequence"/>
</dbReference>
<comment type="caution">
    <text evidence="14">The sequence shown here is derived from an EMBL/GenBank/DDBJ whole genome shotgun (WGS) entry which is preliminary data.</text>
</comment>
<dbReference type="PANTHER" id="PTHR23293:SF9">
    <property type="entry name" value="FAD SYNTHASE"/>
    <property type="match status" value="1"/>
</dbReference>
<comment type="catalytic activity">
    <reaction evidence="12">
        <text>FMN + ATP + H(+) = FAD + diphosphate</text>
        <dbReference type="Rhea" id="RHEA:17237"/>
        <dbReference type="ChEBI" id="CHEBI:15378"/>
        <dbReference type="ChEBI" id="CHEBI:30616"/>
        <dbReference type="ChEBI" id="CHEBI:33019"/>
        <dbReference type="ChEBI" id="CHEBI:57692"/>
        <dbReference type="ChEBI" id="CHEBI:58210"/>
        <dbReference type="EC" id="2.7.7.2"/>
    </reaction>
</comment>
<keyword evidence="3" id="KW-0285">Flavoprotein</keyword>
<evidence type="ECO:0000256" key="4">
    <source>
        <dbReference type="ARBA" id="ARBA00022643"/>
    </source>
</evidence>